<gene>
    <name evidence="1" type="ORF">DSCA_18630</name>
</gene>
<proteinExistence type="predicted"/>
<dbReference type="EMBL" id="AP021874">
    <property type="protein sequence ID" value="BBO67933.1"/>
    <property type="molecule type" value="Genomic_DNA"/>
</dbReference>
<organism evidence="1 2">
    <name type="scientific">Desulfosarcina alkanivorans</name>
    <dbReference type="NCBI Taxonomy" id="571177"/>
    <lineage>
        <taxon>Bacteria</taxon>
        <taxon>Pseudomonadati</taxon>
        <taxon>Thermodesulfobacteriota</taxon>
        <taxon>Desulfobacteria</taxon>
        <taxon>Desulfobacterales</taxon>
        <taxon>Desulfosarcinaceae</taxon>
        <taxon>Desulfosarcina</taxon>
    </lineage>
</organism>
<dbReference type="InterPro" id="IPR025455">
    <property type="entry name" value="DUF4276"/>
</dbReference>
<evidence type="ECO:0000313" key="1">
    <source>
        <dbReference type="EMBL" id="BBO67933.1"/>
    </source>
</evidence>
<evidence type="ECO:0008006" key="3">
    <source>
        <dbReference type="Google" id="ProtNLM"/>
    </source>
</evidence>
<dbReference type="Pfam" id="PF14103">
    <property type="entry name" value="DUF4276"/>
    <property type="match status" value="1"/>
</dbReference>
<reference evidence="1 2" key="1">
    <citation type="submission" date="2019-11" db="EMBL/GenBank/DDBJ databases">
        <title>Comparative genomics of hydrocarbon-degrading Desulfosarcina strains.</title>
        <authorList>
            <person name="Watanabe M."/>
            <person name="Kojima H."/>
            <person name="Fukui M."/>
        </authorList>
    </citation>
    <scope>NUCLEOTIDE SEQUENCE [LARGE SCALE GENOMIC DNA]</scope>
    <source>
        <strain evidence="1 2">PL12</strain>
    </source>
</reference>
<dbReference type="Proteomes" id="UP000427906">
    <property type="component" value="Chromosome"/>
</dbReference>
<evidence type="ECO:0000313" key="2">
    <source>
        <dbReference type="Proteomes" id="UP000427906"/>
    </source>
</evidence>
<keyword evidence="2" id="KW-1185">Reference proteome</keyword>
<protein>
    <recommendedName>
        <fullName evidence="3">DUF4276 domain-containing protein</fullName>
    </recommendedName>
</protein>
<name>A0A5K7YH93_9BACT</name>
<dbReference type="KEGG" id="dalk:DSCA_18630"/>
<accession>A0A5K7YH93</accession>
<dbReference type="RefSeq" id="WP_155316142.1">
    <property type="nucleotide sequence ID" value="NZ_AP021874.1"/>
</dbReference>
<dbReference type="AlphaFoldDB" id="A0A5K7YH93"/>
<dbReference type="OrthoDB" id="283783at2"/>
<sequence>MKTIVFFLEEPSAREMLEGVLPRMLPENIQIRYLVFQGKQDLEKNLKKRLHGWRLPDSVFVVMRDQDSGDCEAIKAKLTDLCHEAGREGVLVRVACRELESFYLGDLAAVEQGLGIRGLARQQQKRKFREPDTLSHPAEELYRLTGNIYDKVVGSRAIAPYLNLEANRSKSFRVLLSGIVNLAGG</sequence>